<evidence type="ECO:0000313" key="3">
    <source>
        <dbReference type="Proteomes" id="UP000466681"/>
    </source>
</evidence>
<feature type="chain" id="PRO_5042201316" description="Secreted protein" evidence="1">
    <location>
        <begin position="31"/>
        <end position="115"/>
    </location>
</feature>
<dbReference type="KEGG" id="mmor:MMOR_37470"/>
<reference evidence="2 3" key="1">
    <citation type="journal article" date="2019" name="Emerg. Microbes Infect.">
        <title>Comprehensive subspecies identification of 175 nontuberculous mycobacteria species based on 7547 genomic profiles.</title>
        <authorList>
            <person name="Matsumoto Y."/>
            <person name="Kinjo T."/>
            <person name="Motooka D."/>
            <person name="Nabeya D."/>
            <person name="Jung N."/>
            <person name="Uechi K."/>
            <person name="Horii T."/>
            <person name="Iida T."/>
            <person name="Fujita J."/>
            <person name="Nakamura S."/>
        </authorList>
    </citation>
    <scope>NUCLEOTIDE SEQUENCE [LARGE SCALE GENOMIC DNA]</scope>
    <source>
        <strain evidence="2 3">JCM 6375</strain>
    </source>
</reference>
<organism evidence="2 3">
    <name type="scientific">Mycolicibacterium moriokaense</name>
    <dbReference type="NCBI Taxonomy" id="39691"/>
    <lineage>
        <taxon>Bacteria</taxon>
        <taxon>Bacillati</taxon>
        <taxon>Actinomycetota</taxon>
        <taxon>Actinomycetes</taxon>
        <taxon>Mycobacteriales</taxon>
        <taxon>Mycobacteriaceae</taxon>
        <taxon>Mycolicibacterium</taxon>
    </lineage>
</organism>
<proteinExistence type="predicted"/>
<evidence type="ECO:0000313" key="2">
    <source>
        <dbReference type="EMBL" id="BBX02811.1"/>
    </source>
</evidence>
<evidence type="ECO:0000256" key="1">
    <source>
        <dbReference type="SAM" id="SignalP"/>
    </source>
</evidence>
<keyword evidence="3" id="KW-1185">Reference proteome</keyword>
<gene>
    <name evidence="2" type="ORF">MMOR_37470</name>
</gene>
<sequence>MSTKRILVGALASVSLAAAGLGVTTGTAVAAPSVPHQWCPGQSMLPPSGPGGVYVWDMNVCHTWQYVSYGTGNVATRNLDGSVDYGPSNVWDGPNVPPGAAFECGTGLFGGQIVC</sequence>
<keyword evidence="1" id="KW-0732">Signal</keyword>
<dbReference type="RefSeq" id="WP_133056533.1">
    <property type="nucleotide sequence ID" value="NZ_AP022560.1"/>
</dbReference>
<dbReference type="Proteomes" id="UP000466681">
    <property type="component" value="Chromosome"/>
</dbReference>
<feature type="signal peptide" evidence="1">
    <location>
        <begin position="1"/>
        <end position="30"/>
    </location>
</feature>
<evidence type="ECO:0008006" key="4">
    <source>
        <dbReference type="Google" id="ProtNLM"/>
    </source>
</evidence>
<dbReference type="EMBL" id="AP022560">
    <property type="protein sequence ID" value="BBX02811.1"/>
    <property type="molecule type" value="Genomic_DNA"/>
</dbReference>
<name>A0AAD1HEF0_9MYCO</name>
<dbReference type="AlphaFoldDB" id="A0AAD1HEF0"/>
<accession>A0AAD1HEF0</accession>
<protein>
    <recommendedName>
        <fullName evidence="4">Secreted protein</fullName>
    </recommendedName>
</protein>